<evidence type="ECO:0008006" key="3">
    <source>
        <dbReference type="Google" id="ProtNLM"/>
    </source>
</evidence>
<evidence type="ECO:0000313" key="2">
    <source>
        <dbReference type="Proteomes" id="UP001314205"/>
    </source>
</evidence>
<accession>A0AAV1LBA3</accession>
<dbReference type="GO" id="GO:0000793">
    <property type="term" value="C:condensed chromosome"/>
    <property type="evidence" value="ECO:0007669"/>
    <property type="project" value="TreeGrafter"/>
</dbReference>
<name>A0AAV1LBA3_9NEOP</name>
<dbReference type="GO" id="GO:0006303">
    <property type="term" value="P:double-strand break repair via nonhomologous end joining"/>
    <property type="evidence" value="ECO:0007669"/>
    <property type="project" value="TreeGrafter"/>
</dbReference>
<dbReference type="GO" id="GO:0015074">
    <property type="term" value="P:DNA integration"/>
    <property type="evidence" value="ECO:0007669"/>
    <property type="project" value="TreeGrafter"/>
</dbReference>
<reference evidence="1 2" key="1">
    <citation type="submission" date="2023-11" db="EMBL/GenBank/DDBJ databases">
        <authorList>
            <person name="Hedman E."/>
            <person name="Englund M."/>
            <person name="Stromberg M."/>
            <person name="Nyberg Akerstrom W."/>
            <person name="Nylinder S."/>
            <person name="Jareborg N."/>
            <person name="Kallberg Y."/>
            <person name="Kronander E."/>
        </authorList>
    </citation>
    <scope>NUCLEOTIDE SEQUENCE [LARGE SCALE GENOMIC DNA]</scope>
</reference>
<dbReference type="GO" id="GO:0031297">
    <property type="term" value="P:replication fork processing"/>
    <property type="evidence" value="ECO:0007669"/>
    <property type="project" value="TreeGrafter"/>
</dbReference>
<proteinExistence type="predicted"/>
<sequence>MATQRKLRELGWEVLMHPPYSPDLASSDFHLFRSLQNSLGSVRSSREECQNYLSHFFNKKSHDFYSNGIMSLPAIWQHVIEQNGTYIL</sequence>
<dbReference type="InterPro" id="IPR036397">
    <property type="entry name" value="RNaseH_sf"/>
</dbReference>
<dbReference type="GO" id="GO:0042800">
    <property type="term" value="F:histone H3K4 methyltransferase activity"/>
    <property type="evidence" value="ECO:0007669"/>
    <property type="project" value="TreeGrafter"/>
</dbReference>
<dbReference type="GO" id="GO:0000729">
    <property type="term" value="P:DNA double-strand break processing"/>
    <property type="evidence" value="ECO:0007669"/>
    <property type="project" value="TreeGrafter"/>
</dbReference>
<protein>
    <recommendedName>
        <fullName evidence="3">Histone-lysine N-methyltransferase SETMAR</fullName>
    </recommendedName>
</protein>
<dbReference type="PANTHER" id="PTHR46060">
    <property type="entry name" value="MARINER MOS1 TRANSPOSASE-LIKE PROTEIN"/>
    <property type="match status" value="1"/>
</dbReference>
<gene>
    <name evidence="1" type="ORF">PARMNEM_LOCUS12306</name>
</gene>
<dbReference type="InterPro" id="IPR052709">
    <property type="entry name" value="Transposase-MT_Hybrid"/>
</dbReference>
<dbReference type="GO" id="GO:0044547">
    <property type="term" value="F:DNA topoisomerase binding"/>
    <property type="evidence" value="ECO:0007669"/>
    <property type="project" value="TreeGrafter"/>
</dbReference>
<dbReference type="GO" id="GO:0003697">
    <property type="term" value="F:single-stranded DNA binding"/>
    <property type="evidence" value="ECO:0007669"/>
    <property type="project" value="TreeGrafter"/>
</dbReference>
<dbReference type="GO" id="GO:0035861">
    <property type="term" value="C:site of double-strand break"/>
    <property type="evidence" value="ECO:0007669"/>
    <property type="project" value="TreeGrafter"/>
</dbReference>
<dbReference type="EMBL" id="CAVLGL010000087">
    <property type="protein sequence ID" value="CAK1592304.1"/>
    <property type="molecule type" value="Genomic_DNA"/>
</dbReference>
<dbReference type="GO" id="GO:0044774">
    <property type="term" value="P:mitotic DNA integrity checkpoint signaling"/>
    <property type="evidence" value="ECO:0007669"/>
    <property type="project" value="TreeGrafter"/>
</dbReference>
<dbReference type="PANTHER" id="PTHR46060:SF2">
    <property type="entry name" value="HISTONE-LYSINE N-METHYLTRANSFERASE SETMAR"/>
    <property type="match status" value="1"/>
</dbReference>
<comment type="caution">
    <text evidence="1">The sequence shown here is derived from an EMBL/GenBank/DDBJ whole genome shotgun (WGS) entry which is preliminary data.</text>
</comment>
<keyword evidence="2" id="KW-1185">Reference proteome</keyword>
<dbReference type="Gene3D" id="3.30.420.10">
    <property type="entry name" value="Ribonuclease H-like superfamily/Ribonuclease H"/>
    <property type="match status" value="1"/>
</dbReference>
<dbReference type="AlphaFoldDB" id="A0AAV1LBA3"/>
<evidence type="ECO:0000313" key="1">
    <source>
        <dbReference type="EMBL" id="CAK1592304.1"/>
    </source>
</evidence>
<dbReference type="GO" id="GO:0005634">
    <property type="term" value="C:nucleus"/>
    <property type="evidence" value="ECO:0007669"/>
    <property type="project" value="TreeGrafter"/>
</dbReference>
<dbReference type="GO" id="GO:0003690">
    <property type="term" value="F:double-stranded DNA binding"/>
    <property type="evidence" value="ECO:0007669"/>
    <property type="project" value="TreeGrafter"/>
</dbReference>
<organism evidence="1 2">
    <name type="scientific">Parnassius mnemosyne</name>
    <name type="common">clouded apollo</name>
    <dbReference type="NCBI Taxonomy" id="213953"/>
    <lineage>
        <taxon>Eukaryota</taxon>
        <taxon>Metazoa</taxon>
        <taxon>Ecdysozoa</taxon>
        <taxon>Arthropoda</taxon>
        <taxon>Hexapoda</taxon>
        <taxon>Insecta</taxon>
        <taxon>Pterygota</taxon>
        <taxon>Neoptera</taxon>
        <taxon>Endopterygota</taxon>
        <taxon>Lepidoptera</taxon>
        <taxon>Glossata</taxon>
        <taxon>Ditrysia</taxon>
        <taxon>Papilionoidea</taxon>
        <taxon>Papilionidae</taxon>
        <taxon>Parnassiinae</taxon>
        <taxon>Parnassini</taxon>
        <taxon>Parnassius</taxon>
        <taxon>Driopa</taxon>
    </lineage>
</organism>
<dbReference type="GO" id="GO:0000014">
    <property type="term" value="F:single-stranded DNA endodeoxyribonuclease activity"/>
    <property type="evidence" value="ECO:0007669"/>
    <property type="project" value="TreeGrafter"/>
</dbReference>
<dbReference type="GO" id="GO:0046975">
    <property type="term" value="F:histone H3K36 methyltransferase activity"/>
    <property type="evidence" value="ECO:0007669"/>
    <property type="project" value="TreeGrafter"/>
</dbReference>
<dbReference type="Proteomes" id="UP001314205">
    <property type="component" value="Unassembled WGS sequence"/>
</dbReference>